<sequence>MGPARGPCAHSPIPQDASAGSTPLSRGRIRHRPINPRRVGLPGREPMVIFNRRHSHDSTQEARGPPDSLPEPPRPPWAQDRSTHSGAPARRQDVFLELPPTWHGPVFHGGEWYLSPLHRGEAARPLPTREVEARSGEGVTAQRGRSRPRCRGAPRDVAHRVRPNGVRVMAATKKAAMAEARERGEDRFVWTCKAHGDTAHYSKAHGACVECTVERNRRAHARRVATSEGREARRGYQRERRSIPGVRESTNAYQRQYDENRRAADPAYLGASRERVTAHQWRKATGAKVMPAWYSAEQVAIRRVYAECPEGHHVDHLVPKVAQDYSGNTVAVGLHCLANLQVVPQRLNLKKSTFFDPDNVREQRPANAFPGGAWDPELTEREWARVELLVRRYGCDRNALVRTIQAQVARQHQTYLATSPSSP</sequence>
<name>K0DGB5_9BURK</name>
<evidence type="ECO:0000313" key="3">
    <source>
        <dbReference type="Proteomes" id="UP000010105"/>
    </source>
</evidence>
<reference evidence="2 3" key="1">
    <citation type="journal article" date="2012" name="J. Bacteriol.">
        <title>Complete Genome Sequence of Burkholderia phenoliruptrix BR3459a (CLA1), a Heat-Tolerant, Nitrogen-Fixing Symbiont of Mimosa flocculosa.</title>
        <authorList>
            <person name="de Oliveira Cunha C."/>
            <person name="Goda Zuleta L.F."/>
            <person name="Paula de Almeida L.G."/>
            <person name="Prioli Ciapina L."/>
            <person name="Lustrino Borges W."/>
            <person name="Pitard R.M."/>
            <person name="Baldani J.I."/>
            <person name="Straliotto R."/>
            <person name="de Faria S.M."/>
            <person name="Hungria M."/>
            <person name="Sousa Cavada B."/>
            <person name="Mercante F.M."/>
            <person name="Ribeiro de Vasconcelos A.T."/>
        </authorList>
    </citation>
    <scope>NUCLEOTIDE SEQUENCE [LARGE SCALE GENOMIC DNA]</scope>
    <source>
        <strain evidence="2 3">BR3459a</strain>
    </source>
</reference>
<feature type="compositionally biased region" description="Pro residues" evidence="1">
    <location>
        <begin position="67"/>
        <end position="76"/>
    </location>
</feature>
<evidence type="ECO:0000256" key="1">
    <source>
        <dbReference type="SAM" id="MobiDB-lite"/>
    </source>
</evidence>
<dbReference type="PATRIC" id="fig|1229205.11.peg.1065"/>
<dbReference type="AlphaFoldDB" id="K0DGB5"/>
<dbReference type="EMBL" id="CP003863">
    <property type="protein sequence ID" value="AFT85066.1"/>
    <property type="molecule type" value="Genomic_DNA"/>
</dbReference>
<organism evidence="2 3">
    <name type="scientific">Paraburkholderia phenoliruptrix BR3459a</name>
    <dbReference type="NCBI Taxonomy" id="1229205"/>
    <lineage>
        <taxon>Bacteria</taxon>
        <taxon>Pseudomonadati</taxon>
        <taxon>Pseudomonadota</taxon>
        <taxon>Betaproteobacteria</taxon>
        <taxon>Burkholderiales</taxon>
        <taxon>Burkholderiaceae</taxon>
        <taxon>Paraburkholderia</taxon>
    </lineage>
</organism>
<dbReference type="Proteomes" id="UP000010105">
    <property type="component" value="Chromosome 1"/>
</dbReference>
<proteinExistence type="predicted"/>
<gene>
    <name evidence="2" type="ORF">BUPH_05282</name>
</gene>
<feature type="compositionally biased region" description="Basic and acidic residues" evidence="1">
    <location>
        <begin position="228"/>
        <end position="242"/>
    </location>
</feature>
<dbReference type="KEGG" id="bpx:BUPH_05282"/>
<protein>
    <submittedName>
        <fullName evidence="2">Uncharacterized protein</fullName>
    </submittedName>
</protein>
<feature type="region of interest" description="Disordered" evidence="1">
    <location>
        <begin position="222"/>
        <end position="245"/>
    </location>
</feature>
<feature type="region of interest" description="Disordered" evidence="1">
    <location>
        <begin position="130"/>
        <end position="153"/>
    </location>
</feature>
<dbReference type="HOGENOM" id="CLU_648416_0_0_4"/>
<accession>K0DGB5</accession>
<dbReference type="STRING" id="1229205.BUPH_05282"/>
<evidence type="ECO:0000313" key="2">
    <source>
        <dbReference type="EMBL" id="AFT85066.1"/>
    </source>
</evidence>
<feature type="region of interest" description="Disordered" evidence="1">
    <location>
        <begin position="1"/>
        <end position="87"/>
    </location>
</feature>